<reference evidence="2" key="1">
    <citation type="journal article" date="2022" name="New Phytol.">
        <title>Evolutionary transition to the ectomycorrhizal habit in the genomes of a hyperdiverse lineage of mushroom-forming fungi.</title>
        <authorList>
            <person name="Looney B."/>
            <person name="Miyauchi S."/>
            <person name="Morin E."/>
            <person name="Drula E."/>
            <person name="Courty P.E."/>
            <person name="Kohler A."/>
            <person name="Kuo A."/>
            <person name="LaButti K."/>
            <person name="Pangilinan J."/>
            <person name="Lipzen A."/>
            <person name="Riley R."/>
            <person name="Andreopoulos W."/>
            <person name="He G."/>
            <person name="Johnson J."/>
            <person name="Nolan M."/>
            <person name="Tritt A."/>
            <person name="Barry K.W."/>
            <person name="Grigoriev I.V."/>
            <person name="Nagy L.G."/>
            <person name="Hibbett D."/>
            <person name="Henrissat B."/>
            <person name="Matheny P.B."/>
            <person name="Labbe J."/>
            <person name="Martin F.M."/>
        </authorList>
    </citation>
    <scope>NUCLEOTIDE SEQUENCE</scope>
    <source>
        <strain evidence="2">BPL690</strain>
    </source>
</reference>
<dbReference type="EMBL" id="WTXG01000014">
    <property type="protein sequence ID" value="KAI0301533.1"/>
    <property type="molecule type" value="Genomic_DNA"/>
</dbReference>
<proteinExistence type="predicted"/>
<feature type="domain" description="F-box" evidence="1">
    <location>
        <begin position="22"/>
        <end position="79"/>
    </location>
</feature>
<evidence type="ECO:0000259" key="1">
    <source>
        <dbReference type="Pfam" id="PF12937"/>
    </source>
</evidence>
<name>A0AAD4M4G7_9AGAM</name>
<dbReference type="AlphaFoldDB" id="A0AAD4M4G7"/>
<accession>A0AAD4M4G7</accession>
<comment type="caution">
    <text evidence="2">The sequence shown here is derived from an EMBL/GenBank/DDBJ whole genome shotgun (WGS) entry which is preliminary data.</text>
</comment>
<dbReference type="InterPro" id="IPR001810">
    <property type="entry name" value="F-box_dom"/>
</dbReference>
<evidence type="ECO:0000313" key="3">
    <source>
        <dbReference type="Proteomes" id="UP001203297"/>
    </source>
</evidence>
<protein>
    <recommendedName>
        <fullName evidence="1">F-box domain-containing protein</fullName>
    </recommendedName>
</protein>
<keyword evidence="3" id="KW-1185">Reference proteome</keyword>
<evidence type="ECO:0000313" key="2">
    <source>
        <dbReference type="EMBL" id="KAI0301533.1"/>
    </source>
</evidence>
<gene>
    <name evidence="2" type="ORF">B0F90DRAFT_1817001</name>
</gene>
<sequence length="542" mass="60568">MVGTQASSTILPSSDIDIPNPICGLPVEILQRIFIYCAQPRSRDQPPFLQVYPEWIPITYVCRYWRAVSLNHHSLWGSITPNLSPAWIKIFMERSSPALVDVELRVGQATVKRIFLCVDEAIALLADCTRLRSMALVGPRRDVCAVLDVLRSTTPIRSLTLSLWETGPPIVLPANLFGGRAPIRHIHFTADRCIVAPRWLLHGVTHFTSGEQIPLLHLLDALSQMPTLTHFTLQHCRADWEDTDAPREPLIQMPHLTHFVVHADSPRFFVLLNQRLELPKNAKRRLELRTLAVSGWDRWARWFATLPPIIEAANGLQHVYLSGGAKEGTFRTWTGDSATTSEDAEFCFKVYWSGSPITQMVLFDTNLTSPIFHIAPLFDLLRATTCVRNLALEGDPACFQLPKPFWWELLEKLPAVEDLNLHQGAVKVLYSAWDHGSAPAVLPALRRVYVAEGGFTKPGVTSTTREVHRGRGTAVRRGFISRIVPSKVAWSGSPARTTTCAPSSYRIDDSPPLVVDLPVIHSGDVPEDLMKLLQGGGRQNRV</sequence>
<organism evidence="2 3">
    <name type="scientific">Multifurca ochricompacta</name>
    <dbReference type="NCBI Taxonomy" id="376703"/>
    <lineage>
        <taxon>Eukaryota</taxon>
        <taxon>Fungi</taxon>
        <taxon>Dikarya</taxon>
        <taxon>Basidiomycota</taxon>
        <taxon>Agaricomycotina</taxon>
        <taxon>Agaricomycetes</taxon>
        <taxon>Russulales</taxon>
        <taxon>Russulaceae</taxon>
        <taxon>Multifurca</taxon>
    </lineage>
</organism>
<dbReference type="Proteomes" id="UP001203297">
    <property type="component" value="Unassembled WGS sequence"/>
</dbReference>
<dbReference type="Pfam" id="PF12937">
    <property type="entry name" value="F-box-like"/>
    <property type="match status" value="1"/>
</dbReference>